<organism evidence="2 3">
    <name type="scientific">Luteolibacter luteus</name>
    <dbReference type="NCBI Taxonomy" id="2728835"/>
    <lineage>
        <taxon>Bacteria</taxon>
        <taxon>Pseudomonadati</taxon>
        <taxon>Verrucomicrobiota</taxon>
        <taxon>Verrucomicrobiia</taxon>
        <taxon>Verrucomicrobiales</taxon>
        <taxon>Verrucomicrobiaceae</taxon>
        <taxon>Luteolibacter</taxon>
    </lineage>
</organism>
<dbReference type="Proteomes" id="UP000501812">
    <property type="component" value="Chromosome"/>
</dbReference>
<dbReference type="EMBL" id="CP051774">
    <property type="protein sequence ID" value="QJE98144.1"/>
    <property type="molecule type" value="Genomic_DNA"/>
</dbReference>
<evidence type="ECO:0000313" key="3">
    <source>
        <dbReference type="Proteomes" id="UP000501812"/>
    </source>
</evidence>
<proteinExistence type="predicted"/>
<dbReference type="SUPFAM" id="SSF88874">
    <property type="entry name" value="Receptor-binding domain of short tail fibre protein gp12"/>
    <property type="match status" value="1"/>
</dbReference>
<feature type="domain" description="Phage tail collar" evidence="1">
    <location>
        <begin position="7"/>
        <end position="63"/>
    </location>
</feature>
<sequence>MSEPFIGEIKMFAGNFAPRGYMMCNGQILSIAQNTALFSILGTTYGGNGQTTFALPNLQSRVPIHAGQGPGLSLYVLGEMAGTETVTMTQAQMPAHTHVAVVTPGGGNNTISLPCSTNPGDSDSPAGRIPAISSAGEEQYTDATSANAQTAPVTVNVSTPTVTNGISGSNLPVPILQPFLAINYIIAINGIFPSRN</sequence>
<dbReference type="Pfam" id="PF07484">
    <property type="entry name" value="Collar"/>
    <property type="match status" value="1"/>
</dbReference>
<dbReference type="InterPro" id="IPR037053">
    <property type="entry name" value="Phage_tail_collar_dom_sf"/>
</dbReference>
<evidence type="ECO:0000259" key="1">
    <source>
        <dbReference type="Pfam" id="PF07484"/>
    </source>
</evidence>
<dbReference type="AlphaFoldDB" id="A0A858RNR6"/>
<keyword evidence="3" id="KW-1185">Reference proteome</keyword>
<dbReference type="InterPro" id="IPR011083">
    <property type="entry name" value="Phage_tail_collar_dom"/>
</dbReference>
<accession>A0A858RNR6</accession>
<reference evidence="2 3" key="1">
    <citation type="submission" date="2020-04" db="EMBL/GenBank/DDBJ databases">
        <title>Luteolibacter sp. G-1-1-1 isolated from soil.</title>
        <authorList>
            <person name="Dahal R.H."/>
        </authorList>
    </citation>
    <scope>NUCLEOTIDE SEQUENCE [LARGE SCALE GENOMIC DNA]</scope>
    <source>
        <strain evidence="2 3">G-1-1-1</strain>
    </source>
</reference>
<dbReference type="Gene3D" id="3.90.1340.10">
    <property type="entry name" value="Phage tail collar domain"/>
    <property type="match status" value="1"/>
</dbReference>
<dbReference type="KEGG" id="luo:HHL09_20930"/>
<protein>
    <submittedName>
        <fullName evidence="2">Phage tail protein</fullName>
    </submittedName>
</protein>
<dbReference type="RefSeq" id="WP_169456603.1">
    <property type="nucleotide sequence ID" value="NZ_CP051774.1"/>
</dbReference>
<gene>
    <name evidence="2" type="ORF">HHL09_20930</name>
</gene>
<evidence type="ECO:0000313" key="2">
    <source>
        <dbReference type="EMBL" id="QJE98144.1"/>
    </source>
</evidence>
<name>A0A858RNR6_9BACT</name>